<gene>
    <name evidence="3" type="ORF">CALCODRAFT_504372</name>
</gene>
<evidence type="ECO:0000256" key="2">
    <source>
        <dbReference type="SAM" id="SignalP"/>
    </source>
</evidence>
<name>A0A165CGA2_9BASI</name>
<keyword evidence="2" id="KW-0732">Signal</keyword>
<dbReference type="AlphaFoldDB" id="A0A165CGA2"/>
<reference evidence="3 4" key="1">
    <citation type="journal article" date="2016" name="Mol. Biol. Evol.">
        <title>Comparative Genomics of Early-Diverging Mushroom-Forming Fungi Provides Insights into the Origins of Lignocellulose Decay Capabilities.</title>
        <authorList>
            <person name="Nagy L.G."/>
            <person name="Riley R."/>
            <person name="Tritt A."/>
            <person name="Adam C."/>
            <person name="Daum C."/>
            <person name="Floudas D."/>
            <person name="Sun H."/>
            <person name="Yadav J.S."/>
            <person name="Pangilinan J."/>
            <person name="Larsson K.H."/>
            <person name="Matsuura K."/>
            <person name="Barry K."/>
            <person name="Labutti K."/>
            <person name="Kuo R."/>
            <person name="Ohm R.A."/>
            <person name="Bhattacharya S.S."/>
            <person name="Shirouzu T."/>
            <person name="Yoshinaga Y."/>
            <person name="Martin F.M."/>
            <person name="Grigoriev I.V."/>
            <person name="Hibbett D.S."/>
        </authorList>
    </citation>
    <scope>NUCLEOTIDE SEQUENCE [LARGE SCALE GENOMIC DNA]</scope>
    <source>
        <strain evidence="3 4">HHB12733</strain>
    </source>
</reference>
<feature type="compositionally biased region" description="Low complexity" evidence="1">
    <location>
        <begin position="83"/>
        <end position="95"/>
    </location>
</feature>
<evidence type="ECO:0000256" key="1">
    <source>
        <dbReference type="SAM" id="MobiDB-lite"/>
    </source>
</evidence>
<proteinExistence type="predicted"/>
<feature type="chain" id="PRO_5007856013" evidence="2">
    <location>
        <begin position="23"/>
        <end position="152"/>
    </location>
</feature>
<evidence type="ECO:0000313" key="4">
    <source>
        <dbReference type="Proteomes" id="UP000076842"/>
    </source>
</evidence>
<feature type="signal peptide" evidence="2">
    <location>
        <begin position="1"/>
        <end position="22"/>
    </location>
</feature>
<keyword evidence="4" id="KW-1185">Reference proteome</keyword>
<evidence type="ECO:0000313" key="3">
    <source>
        <dbReference type="EMBL" id="KZT50740.1"/>
    </source>
</evidence>
<organism evidence="3 4">
    <name type="scientific">Calocera cornea HHB12733</name>
    <dbReference type="NCBI Taxonomy" id="1353952"/>
    <lineage>
        <taxon>Eukaryota</taxon>
        <taxon>Fungi</taxon>
        <taxon>Dikarya</taxon>
        <taxon>Basidiomycota</taxon>
        <taxon>Agaricomycotina</taxon>
        <taxon>Dacrymycetes</taxon>
        <taxon>Dacrymycetales</taxon>
        <taxon>Dacrymycetaceae</taxon>
        <taxon>Calocera</taxon>
    </lineage>
</organism>
<dbReference type="EMBL" id="KV424147">
    <property type="protein sequence ID" value="KZT50740.1"/>
    <property type="molecule type" value="Genomic_DNA"/>
</dbReference>
<accession>A0A165CGA2</accession>
<protein>
    <submittedName>
        <fullName evidence="3">Uncharacterized protein</fullName>
    </submittedName>
</protein>
<dbReference type="Proteomes" id="UP000076842">
    <property type="component" value="Unassembled WGS sequence"/>
</dbReference>
<dbReference type="InParanoid" id="A0A165CGA2"/>
<sequence>MFFFTVLTLLLALLPCLPLVSGLPLPPTSFTQFDPLGEDVVFPDGAFDIAFDPRSLKQATREEVVARALADADVAAAAQASPSARAVAPRASPSPNVQASGNFKRSTPELVLAAPECEKALSVVDFSVVCAPITVLDPASAAAFLQSGGVVQ</sequence>
<dbReference type="OrthoDB" id="10396334at2759"/>
<feature type="region of interest" description="Disordered" evidence="1">
    <location>
        <begin position="83"/>
        <end position="102"/>
    </location>
</feature>